<gene>
    <name evidence="1" type="ORF">BJX63DRAFT_376423</name>
</gene>
<organism evidence="1 2">
    <name type="scientific">Aspergillus granulosus</name>
    <dbReference type="NCBI Taxonomy" id="176169"/>
    <lineage>
        <taxon>Eukaryota</taxon>
        <taxon>Fungi</taxon>
        <taxon>Dikarya</taxon>
        <taxon>Ascomycota</taxon>
        <taxon>Pezizomycotina</taxon>
        <taxon>Eurotiomycetes</taxon>
        <taxon>Eurotiomycetidae</taxon>
        <taxon>Eurotiales</taxon>
        <taxon>Aspergillaceae</taxon>
        <taxon>Aspergillus</taxon>
        <taxon>Aspergillus subgen. Nidulantes</taxon>
    </lineage>
</organism>
<name>A0ABR4I3R2_9EURO</name>
<reference evidence="1 2" key="1">
    <citation type="submission" date="2024-07" db="EMBL/GenBank/DDBJ databases">
        <title>Section-level genome sequencing and comparative genomics of Aspergillus sections Usti and Cavernicolus.</title>
        <authorList>
            <consortium name="Lawrence Berkeley National Laboratory"/>
            <person name="Nybo J.L."/>
            <person name="Vesth T.C."/>
            <person name="Theobald S."/>
            <person name="Frisvad J.C."/>
            <person name="Larsen T.O."/>
            <person name="Kjaerboelling I."/>
            <person name="Rothschild-Mancinelli K."/>
            <person name="Lyhne E.K."/>
            <person name="Kogle M.E."/>
            <person name="Barry K."/>
            <person name="Clum A."/>
            <person name="Na H."/>
            <person name="Ledsgaard L."/>
            <person name="Lin J."/>
            <person name="Lipzen A."/>
            <person name="Kuo A."/>
            <person name="Riley R."/>
            <person name="Mondo S."/>
            <person name="Labutti K."/>
            <person name="Haridas S."/>
            <person name="Pangalinan J."/>
            <person name="Salamov A.A."/>
            <person name="Simmons B.A."/>
            <person name="Magnuson J.K."/>
            <person name="Chen J."/>
            <person name="Drula E."/>
            <person name="Henrissat B."/>
            <person name="Wiebenga A."/>
            <person name="Lubbers R.J."/>
            <person name="Gomes A.C."/>
            <person name="Makela M.R."/>
            <person name="Stajich J."/>
            <person name="Grigoriev I.V."/>
            <person name="Mortensen U.H."/>
            <person name="De Vries R.P."/>
            <person name="Baker S.E."/>
            <person name="Andersen M.R."/>
        </authorList>
    </citation>
    <scope>NUCLEOTIDE SEQUENCE [LARGE SCALE GENOMIC DNA]</scope>
    <source>
        <strain evidence="1 2">CBS 588.65</strain>
    </source>
</reference>
<dbReference type="EMBL" id="JBFXLT010000002">
    <property type="protein sequence ID" value="KAL2822394.1"/>
    <property type="molecule type" value="Genomic_DNA"/>
</dbReference>
<comment type="caution">
    <text evidence="1">The sequence shown here is derived from an EMBL/GenBank/DDBJ whole genome shotgun (WGS) entry which is preliminary data.</text>
</comment>
<keyword evidence="2" id="KW-1185">Reference proteome</keyword>
<dbReference type="Proteomes" id="UP001610334">
    <property type="component" value="Unassembled WGS sequence"/>
</dbReference>
<evidence type="ECO:0000313" key="1">
    <source>
        <dbReference type="EMBL" id="KAL2822394.1"/>
    </source>
</evidence>
<sequence>MLAQPPLVTLRCIGSAAAQSLCLLLRLQRPTRPSRLAPSHQTIFPIITAAVASASSKFWILASVVPGAGADKKMVALGIAMLRLHGVPERNR</sequence>
<evidence type="ECO:0008006" key="3">
    <source>
        <dbReference type="Google" id="ProtNLM"/>
    </source>
</evidence>
<accession>A0ABR4I3R2</accession>
<evidence type="ECO:0000313" key="2">
    <source>
        <dbReference type="Proteomes" id="UP001610334"/>
    </source>
</evidence>
<protein>
    <recommendedName>
        <fullName evidence="3">Secreted protein</fullName>
    </recommendedName>
</protein>
<proteinExistence type="predicted"/>